<feature type="non-terminal residue" evidence="1">
    <location>
        <position position="1"/>
    </location>
</feature>
<proteinExistence type="predicted"/>
<feature type="non-terminal residue" evidence="1">
    <location>
        <position position="109"/>
    </location>
</feature>
<dbReference type="SUPFAM" id="SSF52058">
    <property type="entry name" value="L domain-like"/>
    <property type="match status" value="1"/>
</dbReference>
<name>A0A146KEY1_9EUKA</name>
<dbReference type="Gene3D" id="3.80.10.10">
    <property type="entry name" value="Ribonuclease Inhibitor"/>
    <property type="match status" value="1"/>
</dbReference>
<dbReference type="Pfam" id="PF13306">
    <property type="entry name" value="LRR_5"/>
    <property type="match status" value="1"/>
</dbReference>
<accession>A0A146KEY1</accession>
<organism evidence="1">
    <name type="scientific">Trepomonas sp. PC1</name>
    <dbReference type="NCBI Taxonomy" id="1076344"/>
    <lineage>
        <taxon>Eukaryota</taxon>
        <taxon>Metamonada</taxon>
        <taxon>Diplomonadida</taxon>
        <taxon>Hexamitidae</taxon>
        <taxon>Hexamitinae</taxon>
        <taxon>Trepomonas</taxon>
    </lineage>
</organism>
<dbReference type="InterPro" id="IPR032675">
    <property type="entry name" value="LRR_dom_sf"/>
</dbReference>
<dbReference type="EMBL" id="GDID01001256">
    <property type="protein sequence ID" value="JAP95350.1"/>
    <property type="molecule type" value="Transcribed_RNA"/>
</dbReference>
<dbReference type="AlphaFoldDB" id="A0A146KEY1"/>
<gene>
    <name evidence="1" type="ORF">TPC1_11690</name>
</gene>
<dbReference type="InterPro" id="IPR026906">
    <property type="entry name" value="LRR_5"/>
</dbReference>
<evidence type="ECO:0000313" key="1">
    <source>
        <dbReference type="EMBL" id="JAP95350.1"/>
    </source>
</evidence>
<reference evidence="1" key="1">
    <citation type="submission" date="2015-07" db="EMBL/GenBank/DDBJ databases">
        <title>Adaptation to a free-living lifestyle via gene acquisitions in the diplomonad Trepomonas sp. PC1.</title>
        <authorList>
            <person name="Xu F."/>
            <person name="Jerlstrom-Hultqvist J."/>
            <person name="Kolisko M."/>
            <person name="Simpson A.G.B."/>
            <person name="Roger A.J."/>
            <person name="Svard S.G."/>
            <person name="Andersson J.O."/>
        </authorList>
    </citation>
    <scope>NUCLEOTIDE SEQUENCE</scope>
    <source>
        <strain evidence="1">PC1</strain>
    </source>
</reference>
<sequence>IPLVSKIGDYAFDNCDKISTIIGDNIKQIGKSSFYECFSLFSLNLSNVSVIPQFSLFNTSLQHLKTSCHEMLPHCCQNNSELESLNLDKIQQIDFNNFNKCPMLKNIRM</sequence>
<protein>
    <submittedName>
        <fullName evidence="1">Leucine rich repeats-containing protein</fullName>
    </submittedName>
</protein>